<proteinExistence type="predicted"/>
<comment type="caution">
    <text evidence="1">The sequence shown here is derived from an EMBL/GenBank/DDBJ whole genome shotgun (WGS) entry which is preliminary data.</text>
</comment>
<dbReference type="EMBL" id="AJYC02000100">
    <property type="protein sequence ID" value="EKT78768.1"/>
    <property type="molecule type" value="Genomic_DNA"/>
</dbReference>
<accession>K8XB40</accession>
<dbReference type="Proteomes" id="UP000005951">
    <property type="component" value="Unassembled WGS sequence"/>
</dbReference>
<evidence type="ECO:0000313" key="1">
    <source>
        <dbReference type="EMBL" id="EKT78768.1"/>
    </source>
</evidence>
<name>K8XB40_RHOOP</name>
<evidence type="ECO:0000313" key="2">
    <source>
        <dbReference type="Proteomes" id="UP000005951"/>
    </source>
</evidence>
<gene>
    <name evidence="1" type="ORF">WSS_A30904</name>
</gene>
<dbReference type="AlphaFoldDB" id="K8XB40"/>
<protein>
    <submittedName>
        <fullName evidence="1">Uncharacterized protein</fullName>
    </submittedName>
</protein>
<organism evidence="1 2">
    <name type="scientific">Rhodococcus opacus M213</name>
    <dbReference type="NCBI Taxonomy" id="1129896"/>
    <lineage>
        <taxon>Bacteria</taxon>
        <taxon>Bacillati</taxon>
        <taxon>Actinomycetota</taxon>
        <taxon>Actinomycetes</taxon>
        <taxon>Mycobacteriales</taxon>
        <taxon>Nocardiaceae</taxon>
        <taxon>Rhodococcus</taxon>
    </lineage>
</organism>
<reference evidence="1 2" key="1">
    <citation type="journal article" date="2013" name="Genome Announc.">
        <title>Draft Genome Sequence of Rhodococcus opacus Strain M213 Shows a Diverse Catabolic Potential.</title>
        <authorList>
            <person name="Pathak A."/>
            <person name="Green S.J."/>
            <person name="Ogram A."/>
            <person name="Chauhan A."/>
        </authorList>
    </citation>
    <scope>NUCLEOTIDE SEQUENCE [LARGE SCALE GENOMIC DNA]</scope>
    <source>
        <strain evidence="1 2">M213</strain>
    </source>
</reference>
<sequence>MSSIYQPEVAVSVSHTPLLDVMNARRARPLLERFGQESSEGAAYRVPEIPTVAAGAANAGFIGEDRE</sequence>